<dbReference type="PIRSF" id="PIRSF000126">
    <property type="entry name" value="11-beta-HSD1"/>
    <property type="match status" value="1"/>
</dbReference>
<sequence length="258" mass="27567">MSETALITGASSGLGKEFARYHASKGGDVILTARREVELNELKAELETANNITAHVIALDLGADGGADALCKAVDEAQLQVDILINNAGFGGQGAHVERDLVAEQAMIDLNVKSLVTLTHHFGGKMAQRGMGRILNVGSTAGFMPGPMQAIYFATKAFVNSFSQAVDQELRSKGVTCTVLAPGYVKTEFAQVANLEGTDLVKGGGATAASAAQCGYDAMMKGRLVVINERMLTFMMNWVLPLLPRRMMLKMVQKMQTR</sequence>
<dbReference type="Pfam" id="PF00106">
    <property type="entry name" value="adh_short"/>
    <property type="match status" value="1"/>
</dbReference>
<proteinExistence type="inferred from homology"/>
<dbReference type="AlphaFoldDB" id="A0A1X7A3Q1"/>
<reference evidence="5 6" key="1">
    <citation type="submission" date="2017-03" db="EMBL/GenBank/DDBJ databases">
        <authorList>
            <person name="Afonso C.L."/>
            <person name="Miller P.J."/>
            <person name="Scott M.A."/>
            <person name="Spackman E."/>
            <person name="Goraichik I."/>
            <person name="Dimitrov K.M."/>
            <person name="Suarez D.L."/>
            <person name="Swayne D.E."/>
        </authorList>
    </citation>
    <scope>NUCLEOTIDE SEQUENCE [LARGE SCALE GENOMIC DNA]</scope>
    <source>
        <strain evidence="5 6">CECT 7450</strain>
    </source>
</reference>
<dbReference type="InterPro" id="IPR036291">
    <property type="entry name" value="NAD(P)-bd_dom_sf"/>
</dbReference>
<dbReference type="PANTHER" id="PTHR42901:SF1">
    <property type="entry name" value="ALCOHOL DEHYDROGENASE"/>
    <property type="match status" value="1"/>
</dbReference>
<dbReference type="OrthoDB" id="9810935at2"/>
<dbReference type="Proteomes" id="UP000193061">
    <property type="component" value="Unassembled WGS sequence"/>
</dbReference>
<accession>A0A1X7A3Q1</accession>
<evidence type="ECO:0000259" key="4">
    <source>
        <dbReference type="SMART" id="SM00822"/>
    </source>
</evidence>
<dbReference type="PRINTS" id="PR00081">
    <property type="entry name" value="GDHRDH"/>
</dbReference>
<dbReference type="EC" id="1.1.1.313" evidence="5"/>
<dbReference type="SUPFAM" id="SSF51735">
    <property type="entry name" value="NAD(P)-binding Rossmann-fold domains"/>
    <property type="match status" value="1"/>
</dbReference>
<dbReference type="SMART" id="SM00822">
    <property type="entry name" value="PKS_KR"/>
    <property type="match status" value="1"/>
</dbReference>
<keyword evidence="2 5" id="KW-0560">Oxidoreductase</keyword>
<dbReference type="InterPro" id="IPR057326">
    <property type="entry name" value="KR_dom"/>
</dbReference>
<gene>
    <name evidence="5" type="primary">isfD</name>
    <name evidence="5" type="ORF">ROA7450_03740</name>
</gene>
<dbReference type="PANTHER" id="PTHR42901">
    <property type="entry name" value="ALCOHOL DEHYDROGENASE"/>
    <property type="match status" value="1"/>
</dbReference>
<feature type="domain" description="Ketoreductase" evidence="4">
    <location>
        <begin position="3"/>
        <end position="188"/>
    </location>
</feature>
<protein>
    <submittedName>
        <fullName evidence="5">Sulfoacetaldehyde reductase</fullName>
        <ecNumber evidence="5">1.1.1.313</ecNumber>
    </submittedName>
</protein>
<evidence type="ECO:0000313" key="5">
    <source>
        <dbReference type="EMBL" id="SLN69178.1"/>
    </source>
</evidence>
<name>A0A1X7A3Q1_9RHOB</name>
<evidence type="ECO:0000256" key="2">
    <source>
        <dbReference type="ARBA" id="ARBA00023002"/>
    </source>
</evidence>
<dbReference type="InterPro" id="IPR002347">
    <property type="entry name" value="SDR_fam"/>
</dbReference>
<organism evidence="5 6">
    <name type="scientific">Roseovarius albus</name>
    <dbReference type="NCBI Taxonomy" id="1247867"/>
    <lineage>
        <taxon>Bacteria</taxon>
        <taxon>Pseudomonadati</taxon>
        <taxon>Pseudomonadota</taxon>
        <taxon>Alphaproteobacteria</taxon>
        <taxon>Rhodobacterales</taxon>
        <taxon>Roseobacteraceae</taxon>
        <taxon>Roseovarius</taxon>
    </lineage>
</organism>
<dbReference type="EMBL" id="FWFX01000015">
    <property type="protein sequence ID" value="SLN69178.1"/>
    <property type="molecule type" value="Genomic_DNA"/>
</dbReference>
<comment type="similarity">
    <text evidence="1 3">Belongs to the short-chain dehydrogenases/reductases (SDR) family.</text>
</comment>
<dbReference type="PRINTS" id="PR00080">
    <property type="entry name" value="SDRFAMILY"/>
</dbReference>
<dbReference type="Gene3D" id="3.40.50.720">
    <property type="entry name" value="NAD(P)-binding Rossmann-like Domain"/>
    <property type="match status" value="1"/>
</dbReference>
<dbReference type="GO" id="GO:0016491">
    <property type="term" value="F:oxidoreductase activity"/>
    <property type="evidence" value="ECO:0007669"/>
    <property type="project" value="UniProtKB-KW"/>
</dbReference>
<evidence type="ECO:0000256" key="1">
    <source>
        <dbReference type="ARBA" id="ARBA00006484"/>
    </source>
</evidence>
<evidence type="ECO:0000313" key="6">
    <source>
        <dbReference type="Proteomes" id="UP000193061"/>
    </source>
</evidence>
<evidence type="ECO:0000256" key="3">
    <source>
        <dbReference type="RuleBase" id="RU000363"/>
    </source>
</evidence>
<keyword evidence="6" id="KW-1185">Reference proteome</keyword>
<dbReference type="RefSeq" id="WP_085807401.1">
    <property type="nucleotide sequence ID" value="NZ_FWFX01000015.1"/>
</dbReference>